<evidence type="ECO:0000256" key="1">
    <source>
        <dbReference type="ARBA" id="ARBA00017922"/>
    </source>
</evidence>
<evidence type="ECO:0000256" key="3">
    <source>
        <dbReference type="SAM" id="SignalP"/>
    </source>
</evidence>
<dbReference type="Proteomes" id="UP000615760">
    <property type="component" value="Unassembled WGS sequence"/>
</dbReference>
<evidence type="ECO:0000313" key="6">
    <source>
        <dbReference type="Proteomes" id="UP000615760"/>
    </source>
</evidence>
<name>A0ABQ1JSJ2_9FLAO</name>
<keyword evidence="6" id="KW-1185">Reference proteome</keyword>
<accession>A0ABQ1JSJ2</accession>
<dbReference type="Pfam" id="PF13648">
    <property type="entry name" value="Lipocalin_4"/>
    <property type="match status" value="1"/>
</dbReference>
<keyword evidence="2 3" id="KW-0732">Signal</keyword>
<comment type="caution">
    <text evidence="5">The sequence shown here is derived from an EMBL/GenBank/DDBJ whole genome shotgun (WGS) entry which is preliminary data.</text>
</comment>
<dbReference type="InterPro" id="IPR024311">
    <property type="entry name" value="Lipocalin-like"/>
</dbReference>
<feature type="domain" description="Lipocalin-like" evidence="4">
    <location>
        <begin position="38"/>
        <end position="138"/>
    </location>
</feature>
<gene>
    <name evidence="5" type="ORF">GCM10007424_13100</name>
</gene>
<evidence type="ECO:0000313" key="5">
    <source>
        <dbReference type="EMBL" id="GGB74548.1"/>
    </source>
</evidence>
<sequence>MKTAMKNVKKFLFLFSIAAVLTACSDDDDAGASAGENLAGTYNLTAYNVPVAVDFNQDTQASTNLMNESDCYLDSQIILNSDNTYTSTYNYLLITDEASCEEEERMGNWSSDNDNTLTLIDTSVEPELEVDYTVNNDQILLTLENSPYPDRDGEGNVMYSTGTVVLVYTKIE</sequence>
<reference evidence="6" key="1">
    <citation type="journal article" date="2019" name="Int. J. Syst. Evol. Microbiol.">
        <title>The Global Catalogue of Microorganisms (GCM) 10K type strain sequencing project: providing services to taxonomists for standard genome sequencing and annotation.</title>
        <authorList>
            <consortium name="The Broad Institute Genomics Platform"/>
            <consortium name="The Broad Institute Genome Sequencing Center for Infectious Disease"/>
            <person name="Wu L."/>
            <person name="Ma J."/>
        </authorList>
    </citation>
    <scope>NUCLEOTIDE SEQUENCE [LARGE SCALE GENOMIC DNA]</scope>
    <source>
        <strain evidence="6">CGMCC 1.15461</strain>
    </source>
</reference>
<proteinExistence type="predicted"/>
<feature type="signal peptide" evidence="3">
    <location>
        <begin position="1"/>
        <end position="25"/>
    </location>
</feature>
<dbReference type="EMBL" id="BMJE01000003">
    <property type="protein sequence ID" value="GGB74548.1"/>
    <property type="molecule type" value="Genomic_DNA"/>
</dbReference>
<dbReference type="RefSeq" id="WP_188620459.1">
    <property type="nucleotide sequence ID" value="NZ_BMJE01000003.1"/>
</dbReference>
<feature type="chain" id="PRO_5045196810" description="Type IV secretion system putative lipoprotein virB7" evidence="3">
    <location>
        <begin position="26"/>
        <end position="172"/>
    </location>
</feature>
<evidence type="ECO:0000259" key="4">
    <source>
        <dbReference type="Pfam" id="PF13648"/>
    </source>
</evidence>
<dbReference type="Pfam" id="PF08139">
    <property type="entry name" value="LPAM_1"/>
    <property type="match status" value="1"/>
</dbReference>
<protein>
    <recommendedName>
        <fullName evidence="1">Type IV secretion system putative lipoprotein virB7</fullName>
    </recommendedName>
</protein>
<dbReference type="PROSITE" id="PS51257">
    <property type="entry name" value="PROKAR_LIPOPROTEIN"/>
    <property type="match status" value="1"/>
</dbReference>
<dbReference type="InterPro" id="IPR012640">
    <property type="entry name" value="Membr_lipoprot_lipid_attach_CS"/>
</dbReference>
<evidence type="ECO:0000256" key="2">
    <source>
        <dbReference type="ARBA" id="ARBA00022729"/>
    </source>
</evidence>
<organism evidence="5 6">
    <name type="scientific">Flavobacterium suaedae</name>
    <dbReference type="NCBI Taxonomy" id="1767027"/>
    <lineage>
        <taxon>Bacteria</taxon>
        <taxon>Pseudomonadati</taxon>
        <taxon>Bacteroidota</taxon>
        <taxon>Flavobacteriia</taxon>
        <taxon>Flavobacteriales</taxon>
        <taxon>Flavobacteriaceae</taxon>
        <taxon>Flavobacterium</taxon>
    </lineage>
</organism>